<feature type="region of interest" description="Disordered" evidence="1">
    <location>
        <begin position="108"/>
        <end position="150"/>
    </location>
</feature>
<dbReference type="Proteomes" id="UP000002668">
    <property type="component" value="Genome"/>
</dbReference>
<keyword evidence="3" id="KW-1185">Reference proteome</keyword>
<feature type="compositionally biased region" description="Polar residues" evidence="1">
    <location>
        <begin position="74"/>
        <end position="84"/>
    </location>
</feature>
<gene>
    <name evidence="2" type="ORF">LEMA_P110680.1</name>
</gene>
<reference evidence="3" key="1">
    <citation type="journal article" date="2011" name="Nat. Commun.">
        <title>Effector diversification within compartments of the Leptosphaeria maculans genome affected by Repeat-Induced Point mutations.</title>
        <authorList>
            <person name="Rouxel T."/>
            <person name="Grandaubert J."/>
            <person name="Hane J.K."/>
            <person name="Hoede C."/>
            <person name="van de Wouw A.P."/>
            <person name="Couloux A."/>
            <person name="Dominguez V."/>
            <person name="Anthouard V."/>
            <person name="Bally P."/>
            <person name="Bourras S."/>
            <person name="Cozijnsen A.J."/>
            <person name="Ciuffetti L.M."/>
            <person name="Degrave A."/>
            <person name="Dilmaghani A."/>
            <person name="Duret L."/>
            <person name="Fudal I."/>
            <person name="Goodwin S.B."/>
            <person name="Gout L."/>
            <person name="Glaser N."/>
            <person name="Linglin J."/>
            <person name="Kema G.H.J."/>
            <person name="Lapalu N."/>
            <person name="Lawrence C.B."/>
            <person name="May K."/>
            <person name="Meyer M."/>
            <person name="Ollivier B."/>
            <person name="Poulain J."/>
            <person name="Schoch C.L."/>
            <person name="Simon A."/>
            <person name="Spatafora J.W."/>
            <person name="Stachowiak A."/>
            <person name="Turgeon B.G."/>
            <person name="Tyler B.M."/>
            <person name="Vincent D."/>
            <person name="Weissenbach J."/>
            <person name="Amselem J."/>
            <person name="Quesneville H."/>
            <person name="Oliver R.P."/>
            <person name="Wincker P."/>
            <person name="Balesdent M.-H."/>
            <person name="Howlett B.J."/>
        </authorList>
    </citation>
    <scope>NUCLEOTIDE SEQUENCE [LARGE SCALE GENOMIC DNA]</scope>
    <source>
        <strain evidence="3">JN3 / isolate v23.1.3 / race Av1-4-5-6-7-8</strain>
    </source>
</reference>
<evidence type="ECO:0000313" key="3">
    <source>
        <dbReference type="Proteomes" id="UP000002668"/>
    </source>
</evidence>
<dbReference type="InParanoid" id="E4ZXQ4"/>
<evidence type="ECO:0000256" key="1">
    <source>
        <dbReference type="SAM" id="MobiDB-lite"/>
    </source>
</evidence>
<dbReference type="AlphaFoldDB" id="E4ZXQ4"/>
<sequence length="150" mass="16566">MYLPVPYVPAATPWNEGTTCPPPSPSPATISHRSCYTVPPWYRTMFVYPARRRLPPLTAETCAAKMATPVPSPATRTRTPSGAQAPQPFRYPYHSAWCYSSPLRRRTAWHSRQPTTAPMSGPAGPPPPRDSNVVTQEPLPGSRRSSTRHS</sequence>
<dbReference type="GeneID" id="13289911"/>
<dbReference type="HOGENOM" id="CLU_1740865_0_0_1"/>
<organism evidence="3">
    <name type="scientific">Leptosphaeria maculans (strain JN3 / isolate v23.1.3 / race Av1-4-5-6-7-8)</name>
    <name type="common">Blackleg fungus</name>
    <name type="synonym">Phoma lingam</name>
    <dbReference type="NCBI Taxonomy" id="985895"/>
    <lineage>
        <taxon>Eukaryota</taxon>
        <taxon>Fungi</taxon>
        <taxon>Dikarya</taxon>
        <taxon>Ascomycota</taxon>
        <taxon>Pezizomycotina</taxon>
        <taxon>Dothideomycetes</taxon>
        <taxon>Pleosporomycetidae</taxon>
        <taxon>Pleosporales</taxon>
        <taxon>Pleosporineae</taxon>
        <taxon>Leptosphaeriaceae</taxon>
        <taxon>Plenodomus</taxon>
        <taxon>Plenodomus lingam/Leptosphaeria maculans species complex</taxon>
    </lineage>
</organism>
<accession>E4ZXQ4</accession>
<dbReference type="EMBL" id="FP929128">
    <property type="protein sequence ID" value="CBX96149.1"/>
    <property type="molecule type" value="Genomic_DNA"/>
</dbReference>
<feature type="region of interest" description="Disordered" evidence="1">
    <location>
        <begin position="68"/>
        <end position="90"/>
    </location>
</feature>
<protein>
    <submittedName>
        <fullName evidence="2">Predicted protein</fullName>
    </submittedName>
</protein>
<proteinExistence type="predicted"/>
<dbReference type="VEuPathDB" id="FungiDB:LEMA_P110680.1"/>
<name>E4ZXQ4_LEPMJ</name>
<evidence type="ECO:0000313" key="2">
    <source>
        <dbReference type="EMBL" id="CBX96149.1"/>
    </source>
</evidence>